<dbReference type="Proteomes" id="UP001139000">
    <property type="component" value="Unassembled WGS sequence"/>
</dbReference>
<accession>A0A9X1PRP7</accession>
<evidence type="ECO:0000256" key="1">
    <source>
        <dbReference type="ARBA" id="ARBA00022553"/>
    </source>
</evidence>
<evidence type="ECO:0000259" key="3">
    <source>
        <dbReference type="PROSITE" id="PS50110"/>
    </source>
</evidence>
<dbReference type="InterPro" id="IPR011006">
    <property type="entry name" value="CheY-like_superfamily"/>
</dbReference>
<dbReference type="SMART" id="SM00448">
    <property type="entry name" value="REC"/>
    <property type="match status" value="1"/>
</dbReference>
<dbReference type="EMBL" id="JAJTTC010000007">
    <property type="protein sequence ID" value="MCF0064428.1"/>
    <property type="molecule type" value="Genomic_DNA"/>
</dbReference>
<dbReference type="Pfam" id="PF00072">
    <property type="entry name" value="Response_reg"/>
    <property type="match status" value="1"/>
</dbReference>
<comment type="caution">
    <text evidence="4">The sequence shown here is derived from an EMBL/GenBank/DDBJ whole genome shotgun (WGS) entry which is preliminary data.</text>
</comment>
<sequence length="130" mass="14902">MGNKRLFVMIDDDIDDHEIFQMAIDELNEPLQCQFFADCESAITHFSENSASPPGYVFIDLRLPRIDGDQCLQELQKLKQFDHPLLVVYSSSIPEEFRNKLVQIGVDEFVEKTGSIQLLAGRIQRLLTVD</sequence>
<proteinExistence type="predicted"/>
<dbReference type="PROSITE" id="PS50110">
    <property type="entry name" value="RESPONSE_REGULATORY"/>
    <property type="match status" value="1"/>
</dbReference>
<gene>
    <name evidence="4" type="ORF">LXM26_23135</name>
</gene>
<evidence type="ECO:0000313" key="4">
    <source>
        <dbReference type="EMBL" id="MCF0064428.1"/>
    </source>
</evidence>
<keyword evidence="5" id="KW-1185">Reference proteome</keyword>
<protein>
    <submittedName>
        <fullName evidence="4">Response regulator</fullName>
    </submittedName>
</protein>
<dbReference type="AlphaFoldDB" id="A0A9X1PRP7"/>
<dbReference type="GO" id="GO:0000160">
    <property type="term" value="P:phosphorelay signal transduction system"/>
    <property type="evidence" value="ECO:0007669"/>
    <property type="project" value="InterPro"/>
</dbReference>
<dbReference type="CDD" id="cd00156">
    <property type="entry name" value="REC"/>
    <property type="match status" value="1"/>
</dbReference>
<dbReference type="InterPro" id="IPR001789">
    <property type="entry name" value="Sig_transdc_resp-reg_receiver"/>
</dbReference>
<dbReference type="PANTHER" id="PTHR44591:SF3">
    <property type="entry name" value="RESPONSE REGULATORY DOMAIN-CONTAINING PROTEIN"/>
    <property type="match status" value="1"/>
</dbReference>
<dbReference type="PANTHER" id="PTHR44591">
    <property type="entry name" value="STRESS RESPONSE REGULATOR PROTEIN 1"/>
    <property type="match status" value="1"/>
</dbReference>
<dbReference type="InterPro" id="IPR050595">
    <property type="entry name" value="Bact_response_regulator"/>
</dbReference>
<keyword evidence="1 2" id="KW-0597">Phosphoprotein</keyword>
<organism evidence="4 5">
    <name type="scientific">Dyadobacter chenwenxiniae</name>
    <dbReference type="NCBI Taxonomy" id="2906456"/>
    <lineage>
        <taxon>Bacteria</taxon>
        <taxon>Pseudomonadati</taxon>
        <taxon>Bacteroidota</taxon>
        <taxon>Cytophagia</taxon>
        <taxon>Cytophagales</taxon>
        <taxon>Spirosomataceae</taxon>
        <taxon>Dyadobacter</taxon>
    </lineage>
</organism>
<dbReference type="Gene3D" id="3.40.50.2300">
    <property type="match status" value="1"/>
</dbReference>
<feature type="domain" description="Response regulatory" evidence="3">
    <location>
        <begin position="6"/>
        <end position="127"/>
    </location>
</feature>
<reference evidence="4" key="1">
    <citation type="submission" date="2021-12" db="EMBL/GenBank/DDBJ databases">
        <title>Novel species in genus Dyadobacter.</title>
        <authorList>
            <person name="Ma C."/>
        </authorList>
    </citation>
    <scope>NUCLEOTIDE SEQUENCE</scope>
    <source>
        <strain evidence="4">LJ419</strain>
    </source>
</reference>
<dbReference type="SUPFAM" id="SSF52172">
    <property type="entry name" value="CheY-like"/>
    <property type="match status" value="1"/>
</dbReference>
<feature type="modified residue" description="4-aspartylphosphate" evidence="2">
    <location>
        <position position="60"/>
    </location>
</feature>
<evidence type="ECO:0000256" key="2">
    <source>
        <dbReference type="PROSITE-ProRule" id="PRU00169"/>
    </source>
</evidence>
<name>A0A9X1PRP7_9BACT</name>
<evidence type="ECO:0000313" key="5">
    <source>
        <dbReference type="Proteomes" id="UP001139000"/>
    </source>
</evidence>
<dbReference type="RefSeq" id="WP_234657372.1">
    <property type="nucleotide sequence ID" value="NZ_CP094997.1"/>
</dbReference>